<evidence type="ECO:0000256" key="4">
    <source>
        <dbReference type="SAM" id="MobiDB-lite"/>
    </source>
</evidence>
<dbReference type="CDD" id="cd00200">
    <property type="entry name" value="WD40"/>
    <property type="match status" value="1"/>
</dbReference>
<comment type="caution">
    <text evidence="5">The sequence shown here is derived from an EMBL/GenBank/DDBJ whole genome shotgun (WGS) entry which is preliminary data.</text>
</comment>
<dbReference type="InterPro" id="IPR011047">
    <property type="entry name" value="Quinoprotein_ADH-like_sf"/>
</dbReference>
<organism evidence="5 6">
    <name type="scientific">Symbiodinium microadriaticum</name>
    <name type="common">Dinoflagellate</name>
    <name type="synonym">Zooxanthella microadriatica</name>
    <dbReference type="NCBI Taxonomy" id="2951"/>
    <lineage>
        <taxon>Eukaryota</taxon>
        <taxon>Sar</taxon>
        <taxon>Alveolata</taxon>
        <taxon>Dinophyceae</taxon>
        <taxon>Suessiales</taxon>
        <taxon>Symbiodiniaceae</taxon>
        <taxon>Symbiodinium</taxon>
    </lineage>
</organism>
<dbReference type="PROSITE" id="PS50082">
    <property type="entry name" value="WD_REPEATS_2"/>
    <property type="match status" value="3"/>
</dbReference>
<dbReference type="EMBL" id="LSRX01000964">
    <property type="protein sequence ID" value="OLP85631.1"/>
    <property type="molecule type" value="Genomic_DNA"/>
</dbReference>
<name>A0A1Q9CRU2_SYMMI</name>
<dbReference type="Pfam" id="PF02493">
    <property type="entry name" value="MORN"/>
    <property type="match status" value="9"/>
</dbReference>
<feature type="repeat" description="WD" evidence="3">
    <location>
        <begin position="316"/>
        <end position="357"/>
    </location>
</feature>
<dbReference type="InterPro" id="IPR019775">
    <property type="entry name" value="WD40_repeat_CS"/>
</dbReference>
<dbReference type="Pfam" id="PF00400">
    <property type="entry name" value="WD40"/>
    <property type="match status" value="5"/>
</dbReference>
<dbReference type="InterPro" id="IPR015943">
    <property type="entry name" value="WD40/YVTN_repeat-like_dom_sf"/>
</dbReference>
<reference evidence="5 6" key="1">
    <citation type="submission" date="2016-02" db="EMBL/GenBank/DDBJ databases">
        <title>Genome analysis of coral dinoflagellate symbionts highlights evolutionary adaptations to a symbiotic lifestyle.</title>
        <authorList>
            <person name="Aranda M."/>
            <person name="Li Y."/>
            <person name="Liew Y.J."/>
            <person name="Baumgarten S."/>
            <person name="Simakov O."/>
            <person name="Wilson M."/>
            <person name="Piel J."/>
            <person name="Ashoor H."/>
            <person name="Bougouffa S."/>
            <person name="Bajic V.B."/>
            <person name="Ryu T."/>
            <person name="Ravasi T."/>
            <person name="Bayer T."/>
            <person name="Micklem G."/>
            <person name="Kim H."/>
            <person name="Bhak J."/>
            <person name="Lajeunesse T.C."/>
            <person name="Voolstra C.R."/>
        </authorList>
    </citation>
    <scope>NUCLEOTIDE SEQUENCE [LARGE SCALE GENOMIC DNA]</scope>
    <source>
        <strain evidence="5 6">CCMP2467</strain>
    </source>
</reference>
<keyword evidence="2" id="KW-0677">Repeat</keyword>
<dbReference type="InterPro" id="IPR001680">
    <property type="entry name" value="WD40_rpt"/>
</dbReference>
<dbReference type="SMART" id="SM00698">
    <property type="entry name" value="MORN"/>
    <property type="match status" value="9"/>
</dbReference>
<keyword evidence="6" id="KW-1185">Reference proteome</keyword>
<evidence type="ECO:0000256" key="1">
    <source>
        <dbReference type="ARBA" id="ARBA00022574"/>
    </source>
</evidence>
<dbReference type="Gene3D" id="2.20.110.10">
    <property type="entry name" value="Histone H3 K4-specific methyltransferase SET7/9 N-terminal domain"/>
    <property type="match status" value="4"/>
</dbReference>
<sequence>MEGAAEPKPPPGEEREDTTRECEGLGRFRVPRGETASGFGRHLAQATGQVVDFRLVLEGSVPATGQTLLAAGLQDSEVLVVKGDRLIATASHDGSVKIFRADTGQCLQTLLHEDAVFSASFSHSAQQVLTTSGWTGRIWSLNGDVEVSLIGHTGAVVSGSFAPDDRLVVTSSSHDNTGRIWCAQTGACVRVLTGYELAGASFTPDGAMVLAACSWEDCALLWSLETGEVLRTFQPHSSAVLSASISPDGFTVATACWNGELHLWWADSGRCRASLTGPDQKSKVHVAFSPDGGSLVSASIHHVAQVWELSGALRLELPHGNSVTSAGFSPDGAWIVSSSYDGTAKIWNSRTGDLVRTLQGHADAVRSACFARACVDADRLSEPKKMLQQGDAHAKDSLGPMGQKNCCQCDEHTESNEATIHRSLPAMTDEDPDEANAKFVETAEADSQLGKESSYFDRERAQLSEMQAGAATVRDGEPFTFRSGAVYKGQWKNGVREGIGKQTWPDGASYFGQWVANKAQGMGRFLHSDGDIYIGQWQDNMASGCGKYYHKGSTTYEGSWKKDMQDGFGVETWGEGARYEGSFKEGQKEGFGIYFWTDGSKYEGAWRDNVIDGAGLYVASDGRTFKGQWSDSMIHGVGKYDWPGGRQYGGEYVSDQKHGFGVFRWPDGRKYEGYWKDGKQHGLGQYTTTDGVTRMARWENGRRVEVM</sequence>
<feature type="repeat" description="WD" evidence="3">
    <location>
        <begin position="233"/>
        <end position="274"/>
    </location>
</feature>
<dbReference type="InterPro" id="IPR003409">
    <property type="entry name" value="MORN"/>
</dbReference>
<dbReference type="SUPFAM" id="SSF82185">
    <property type="entry name" value="Histone H3 K4-specific methyltransferase SET7/9 N-terminal domain"/>
    <property type="match status" value="3"/>
</dbReference>
<evidence type="ECO:0000256" key="2">
    <source>
        <dbReference type="ARBA" id="ARBA00022737"/>
    </source>
</evidence>
<evidence type="ECO:0000313" key="5">
    <source>
        <dbReference type="EMBL" id="OLP85631.1"/>
    </source>
</evidence>
<dbReference type="SMART" id="SM00320">
    <property type="entry name" value="WD40"/>
    <property type="match status" value="7"/>
</dbReference>
<evidence type="ECO:0000313" key="6">
    <source>
        <dbReference type="Proteomes" id="UP000186817"/>
    </source>
</evidence>
<feature type="compositionally biased region" description="Basic and acidic residues" evidence="4">
    <location>
        <begin position="11"/>
        <end position="20"/>
    </location>
</feature>
<dbReference type="SUPFAM" id="SSF50998">
    <property type="entry name" value="Quinoprotein alcohol dehydrogenase-like"/>
    <property type="match status" value="1"/>
</dbReference>
<keyword evidence="1 3" id="KW-0853">WD repeat</keyword>
<dbReference type="PANTHER" id="PTHR19879:SF9">
    <property type="entry name" value="TRANSCRIPTION INITIATION FACTOR TFIID SUBUNIT 5"/>
    <property type="match status" value="1"/>
</dbReference>
<dbReference type="Gene3D" id="2.130.10.10">
    <property type="entry name" value="YVTN repeat-like/Quinoprotein amine dehydrogenase"/>
    <property type="match status" value="3"/>
</dbReference>
<dbReference type="OrthoDB" id="674604at2759"/>
<protein>
    <submittedName>
        <fullName evidence="5">Vegetative incompatibility protein HET-E-1</fullName>
    </submittedName>
</protein>
<accession>A0A1Q9CRU2</accession>
<gene>
    <name evidence="5" type="primary">HET-E1</name>
    <name evidence="5" type="ORF">AK812_SmicGene33342</name>
</gene>
<feature type="repeat" description="WD" evidence="3">
    <location>
        <begin position="149"/>
        <end position="191"/>
    </location>
</feature>
<dbReference type="PROSITE" id="PS00678">
    <property type="entry name" value="WD_REPEATS_1"/>
    <property type="match status" value="1"/>
</dbReference>
<dbReference type="PROSITE" id="PS50294">
    <property type="entry name" value="WD_REPEATS_REGION"/>
    <property type="match status" value="1"/>
</dbReference>
<dbReference type="PANTHER" id="PTHR19879">
    <property type="entry name" value="TRANSCRIPTION INITIATION FACTOR TFIID"/>
    <property type="match status" value="1"/>
</dbReference>
<feature type="region of interest" description="Disordered" evidence="4">
    <location>
        <begin position="1"/>
        <end position="20"/>
    </location>
</feature>
<dbReference type="AlphaFoldDB" id="A0A1Q9CRU2"/>
<dbReference type="Proteomes" id="UP000186817">
    <property type="component" value="Unassembled WGS sequence"/>
</dbReference>
<evidence type="ECO:0000256" key="3">
    <source>
        <dbReference type="PROSITE-ProRule" id="PRU00221"/>
    </source>
</evidence>
<proteinExistence type="predicted"/>